<dbReference type="PANTHER" id="PTHR43289:SF6">
    <property type="entry name" value="SERINE_THREONINE-PROTEIN KINASE NEKL-3"/>
    <property type="match status" value="1"/>
</dbReference>
<dbReference type="InterPro" id="IPR008271">
    <property type="entry name" value="Ser/Thr_kinase_AS"/>
</dbReference>
<dbReference type="SUPFAM" id="SSF50969">
    <property type="entry name" value="YVTN repeat-like/Quinoprotein amine dehydrogenase"/>
    <property type="match status" value="1"/>
</dbReference>
<dbReference type="Pfam" id="PF00069">
    <property type="entry name" value="Pkinase"/>
    <property type="match status" value="1"/>
</dbReference>
<dbReference type="EMBL" id="SJPJ01000001">
    <property type="protein sequence ID" value="TWT79999.1"/>
    <property type="molecule type" value="Genomic_DNA"/>
</dbReference>
<reference evidence="9 10" key="1">
    <citation type="submission" date="2019-02" db="EMBL/GenBank/DDBJ databases">
        <title>Deep-cultivation of Planctomycetes and their phenomic and genomic characterization uncovers novel biology.</title>
        <authorList>
            <person name="Wiegand S."/>
            <person name="Jogler M."/>
            <person name="Boedeker C."/>
            <person name="Pinto D."/>
            <person name="Vollmers J."/>
            <person name="Rivas-Marin E."/>
            <person name="Kohn T."/>
            <person name="Peeters S.H."/>
            <person name="Heuer A."/>
            <person name="Rast P."/>
            <person name="Oberbeckmann S."/>
            <person name="Bunk B."/>
            <person name="Jeske O."/>
            <person name="Meyerdierks A."/>
            <person name="Storesund J.E."/>
            <person name="Kallscheuer N."/>
            <person name="Luecker S."/>
            <person name="Lage O.M."/>
            <person name="Pohl T."/>
            <person name="Merkel B.J."/>
            <person name="Hornburger P."/>
            <person name="Mueller R.-W."/>
            <person name="Bruemmer F."/>
            <person name="Labrenz M."/>
            <person name="Spormann A.M."/>
            <person name="Op Den Camp H."/>
            <person name="Overmann J."/>
            <person name="Amann R."/>
            <person name="Jetten M.S.M."/>
            <person name="Mascher T."/>
            <person name="Medema M.H."/>
            <person name="Devos D.P."/>
            <person name="Kaster A.-K."/>
            <person name="Ovreas L."/>
            <person name="Rohde M."/>
            <person name="Galperin M.Y."/>
            <person name="Jogler C."/>
        </authorList>
    </citation>
    <scope>NUCLEOTIDE SEQUENCE [LARGE SCALE GENOMIC DNA]</scope>
    <source>
        <strain evidence="9 10">CA13</strain>
    </source>
</reference>
<evidence type="ECO:0000259" key="8">
    <source>
        <dbReference type="PROSITE" id="PS50011"/>
    </source>
</evidence>
<dbReference type="InterPro" id="IPR011009">
    <property type="entry name" value="Kinase-like_dom_sf"/>
</dbReference>
<evidence type="ECO:0000256" key="3">
    <source>
        <dbReference type="ARBA" id="ARBA00022777"/>
    </source>
</evidence>
<dbReference type="PROSITE" id="PS50011">
    <property type="entry name" value="PROTEIN_KINASE_DOM"/>
    <property type="match status" value="1"/>
</dbReference>
<dbReference type="SUPFAM" id="SSF50998">
    <property type="entry name" value="Quinoprotein alcohol dehydrogenase-like"/>
    <property type="match status" value="1"/>
</dbReference>
<dbReference type="InterPro" id="IPR001680">
    <property type="entry name" value="WD40_rpt"/>
</dbReference>
<dbReference type="SUPFAM" id="SSF75011">
    <property type="entry name" value="3-carboxy-cis,cis-mucoante lactonizing enzyme"/>
    <property type="match status" value="1"/>
</dbReference>
<evidence type="ECO:0000313" key="9">
    <source>
        <dbReference type="EMBL" id="TWT79999.1"/>
    </source>
</evidence>
<comment type="caution">
    <text evidence="9">The sequence shown here is derived from an EMBL/GenBank/DDBJ whole genome shotgun (WGS) entry which is preliminary data.</text>
</comment>
<keyword evidence="7" id="KW-0472">Membrane</keyword>
<evidence type="ECO:0000256" key="5">
    <source>
        <dbReference type="PROSITE-ProRule" id="PRU00221"/>
    </source>
</evidence>
<evidence type="ECO:0000256" key="6">
    <source>
        <dbReference type="PROSITE-ProRule" id="PRU10141"/>
    </source>
</evidence>
<evidence type="ECO:0000256" key="1">
    <source>
        <dbReference type="ARBA" id="ARBA00022679"/>
    </source>
</evidence>
<dbReference type="EC" id="2.7.11.1" evidence="9"/>
<dbReference type="SUPFAM" id="SSF56112">
    <property type="entry name" value="Protein kinase-like (PK-like)"/>
    <property type="match status" value="1"/>
</dbReference>
<feature type="transmembrane region" description="Helical" evidence="7">
    <location>
        <begin position="389"/>
        <end position="413"/>
    </location>
</feature>
<keyword evidence="7" id="KW-1133">Transmembrane helix</keyword>
<feature type="repeat" description="WD" evidence="5">
    <location>
        <begin position="507"/>
        <end position="548"/>
    </location>
</feature>
<dbReference type="Pfam" id="PF00400">
    <property type="entry name" value="WD40"/>
    <property type="match status" value="2"/>
</dbReference>
<keyword evidence="3 9" id="KW-0418">Kinase</keyword>
<dbReference type="OrthoDB" id="500858at2"/>
<accession>A0A5C5YY24</accession>
<dbReference type="Gene3D" id="1.10.510.10">
    <property type="entry name" value="Transferase(Phosphotransferase) domain 1"/>
    <property type="match status" value="1"/>
</dbReference>
<dbReference type="AlphaFoldDB" id="A0A5C5YY24"/>
<dbReference type="InterPro" id="IPR011047">
    <property type="entry name" value="Quinoprotein_ADH-like_sf"/>
</dbReference>
<gene>
    <name evidence="9" type="primary">pknB_4</name>
    <name evidence="9" type="ORF">CA13_14110</name>
</gene>
<keyword evidence="10" id="KW-1185">Reference proteome</keyword>
<keyword evidence="2 6" id="KW-0547">Nucleotide-binding</keyword>
<dbReference type="InterPro" id="IPR011044">
    <property type="entry name" value="Quino_amine_DH_bsu"/>
</dbReference>
<organism evidence="9 10">
    <name type="scientific">Novipirellula herctigrandis</name>
    <dbReference type="NCBI Taxonomy" id="2527986"/>
    <lineage>
        <taxon>Bacteria</taxon>
        <taxon>Pseudomonadati</taxon>
        <taxon>Planctomycetota</taxon>
        <taxon>Planctomycetia</taxon>
        <taxon>Pirellulales</taxon>
        <taxon>Pirellulaceae</taxon>
        <taxon>Novipirellula</taxon>
    </lineage>
</organism>
<feature type="repeat" description="WD" evidence="5">
    <location>
        <begin position="595"/>
        <end position="627"/>
    </location>
</feature>
<evidence type="ECO:0000313" key="10">
    <source>
        <dbReference type="Proteomes" id="UP000315010"/>
    </source>
</evidence>
<keyword evidence="7" id="KW-0812">Transmembrane</keyword>
<feature type="domain" description="Protein kinase" evidence="8">
    <location>
        <begin position="94"/>
        <end position="370"/>
    </location>
</feature>
<dbReference type="PROSITE" id="PS50082">
    <property type="entry name" value="WD_REPEATS_2"/>
    <property type="match status" value="2"/>
</dbReference>
<dbReference type="SMART" id="SM00320">
    <property type="entry name" value="WD40"/>
    <property type="match status" value="6"/>
</dbReference>
<dbReference type="Gene3D" id="3.30.200.20">
    <property type="entry name" value="Phosphorylase Kinase, domain 1"/>
    <property type="match status" value="1"/>
</dbReference>
<dbReference type="InterPro" id="IPR017441">
    <property type="entry name" value="Protein_kinase_ATP_BS"/>
</dbReference>
<dbReference type="RefSeq" id="WP_146395106.1">
    <property type="nucleotide sequence ID" value="NZ_SJPJ01000001.1"/>
</dbReference>
<name>A0A5C5YY24_9BACT</name>
<dbReference type="GO" id="GO:0004674">
    <property type="term" value="F:protein serine/threonine kinase activity"/>
    <property type="evidence" value="ECO:0007669"/>
    <property type="project" value="UniProtKB-EC"/>
</dbReference>
<evidence type="ECO:0000256" key="2">
    <source>
        <dbReference type="ARBA" id="ARBA00022741"/>
    </source>
</evidence>
<dbReference type="PROSITE" id="PS00108">
    <property type="entry name" value="PROTEIN_KINASE_ST"/>
    <property type="match status" value="1"/>
</dbReference>
<evidence type="ECO:0000256" key="4">
    <source>
        <dbReference type="ARBA" id="ARBA00022840"/>
    </source>
</evidence>
<protein>
    <submittedName>
        <fullName evidence="9">Serine/threonine-protein kinase PknB</fullName>
        <ecNumber evidence="9">2.7.11.1</ecNumber>
    </submittedName>
</protein>
<dbReference type="InterPro" id="IPR015943">
    <property type="entry name" value="WD40/YVTN_repeat-like_dom_sf"/>
</dbReference>
<dbReference type="CDD" id="cd14014">
    <property type="entry name" value="STKc_PknB_like"/>
    <property type="match status" value="1"/>
</dbReference>
<proteinExistence type="predicted"/>
<keyword evidence="4 6" id="KW-0067">ATP-binding</keyword>
<dbReference type="SMART" id="SM00220">
    <property type="entry name" value="S_TKc"/>
    <property type="match status" value="1"/>
</dbReference>
<keyword evidence="5" id="KW-0853">WD repeat</keyword>
<sequence>MILTILSRQGATPGWWLAITSEAGVWPVHSDYHSRTGKDASYVDKASARDGRGVKGSFAMTVARVHSSASTICDARSFQTSAFEPVSGERIDRFRLIRELGSGGFGRVWLARDERLQRDVAIKFPHGRLGLDAFGMRRFQREAKLAAKLNHPNLLPILEAVLNPEKAYIVSEYCPGPTLSEWIRSQGHFISVAKAISIVSQIASGLQVAHEIGLIHRDIKPSNIIISNPDSDWPTARLIDFGMARCMTEVNDLTETRIGTLVGSVPYMSPEQASGNIDDHGTHSDVYSLCVVLYEMLTGVSPFSSLTQMQTLHRVMSYDPPSLSQLRPAVPRDLSAVCQRGIEKSPQRRYQNAGELGAELERVRVNQPTMARPIGRVGRTLRWAQRNPIIASFACFAILGGLFGIFGLSLYSWSQHSYAIQSRTQSARLQSALHRADIEHARWRKASYQSDVSLAYAMFDIGKYDDARRLLDRQIPLRRKDAIAEKDLRHIEWTLLDAEVRARYWHWGKHDGPAREIASMQEANQVASIGDDGTIRFWDPQNGTEVHKLVGFHGRSSAIASLPDGRLAISGSQWPLGFRGPILIDSASGRTTKALSLHPTTIESIRVSADGQTIASGCRYEGIRVWSDRDRRETFINTGHRCESFGLTADGKYVVTGDVRKNYLAVYDAKIGEIAGKAETPSEVLLVECAREHDFAAYSMRSEQGFGIASISCIATNGLHELQLLTHWIETDCTPVAFAFSEKDDLLAVADDRFGIKWYQRRHADEKADNIVARWREVHAASASQARVTDLEFIGAVDVVATCLDGSIQVFSPDAHHFERFTRPTKESAMVAFSSDHRHVLDAGIDGVLRRGELLPPNENQTHKRRNGQKRTSIDYKAVFEADAKLQTVAVSPDDSVIAAIDQKNRLHWIRDWTTDKPQVRTIAIGRKDSDEHFHYGQFSSTGRYFAAGGSADSVVVFDTQLSTDRPIIVFQPSSEVLCITFSPDERYFVAGGGFGFEWIELETGKRHLWNKNLDDPECITFSPDSEKLAVGWEVGSVSLFNLVHETQEMIGGDLVVSGDFAHRPAAIRFVGDDRMMVVTHSGTMLFWDWRSRVALGTLPVWSRGRRQAKCDGIHIAHDASDILFARNEGKNAFVYRWHFSE</sequence>
<feature type="binding site" evidence="6">
    <location>
        <position position="123"/>
    </location>
    <ligand>
        <name>ATP</name>
        <dbReference type="ChEBI" id="CHEBI:30616"/>
    </ligand>
</feature>
<keyword evidence="1 9" id="KW-0808">Transferase</keyword>
<dbReference type="InterPro" id="IPR000719">
    <property type="entry name" value="Prot_kinase_dom"/>
</dbReference>
<dbReference type="PROSITE" id="PS00107">
    <property type="entry name" value="PROTEIN_KINASE_ATP"/>
    <property type="match status" value="1"/>
</dbReference>
<evidence type="ECO:0000256" key="7">
    <source>
        <dbReference type="SAM" id="Phobius"/>
    </source>
</evidence>
<dbReference type="Proteomes" id="UP000315010">
    <property type="component" value="Unassembled WGS sequence"/>
</dbReference>
<dbReference type="Gene3D" id="2.130.10.10">
    <property type="entry name" value="YVTN repeat-like/Quinoprotein amine dehydrogenase"/>
    <property type="match status" value="3"/>
</dbReference>
<dbReference type="GO" id="GO:0005524">
    <property type="term" value="F:ATP binding"/>
    <property type="evidence" value="ECO:0007669"/>
    <property type="project" value="UniProtKB-UniRule"/>
</dbReference>
<dbReference type="PANTHER" id="PTHR43289">
    <property type="entry name" value="MITOGEN-ACTIVATED PROTEIN KINASE KINASE KINASE 20-RELATED"/>
    <property type="match status" value="1"/>
</dbReference>